<dbReference type="CDD" id="cd01650">
    <property type="entry name" value="RT_nLTR_like"/>
    <property type="match status" value="1"/>
</dbReference>
<sequence length="268" mass="30485">DRKPFKPRVNACKDSDGTLLNEKNRILGRWKNHFSELLGRDDSDGSQQAISIRADDLEPPDIDEVQEAIENLKSNKAAGADGIPAELLKCGGQELAKSLHNIIMDIWEAETIPTDWYDTIICPIHKKGDVHECSNYRGISLLACAYKVLSRILFLRLLPFAEREIGKYQAGFMKGKGTMDQIFTLRMMLEKSREFDMQLHHLFVDFQAAYDSIKRAELYRELLEMNIPKKLVRLIQVTMESVKCYVRVDGDLSDAFSTNSGLRQGDSL</sequence>
<dbReference type="EMBL" id="GBHO01033761">
    <property type="protein sequence ID" value="JAG09843.1"/>
    <property type="molecule type" value="Transcribed_RNA"/>
</dbReference>
<dbReference type="PROSITE" id="PS50878">
    <property type="entry name" value="RT_POL"/>
    <property type="match status" value="1"/>
</dbReference>
<feature type="domain" description="Reverse transcriptase" evidence="1">
    <location>
        <begin position="105"/>
        <end position="268"/>
    </location>
</feature>
<gene>
    <name evidence="2" type="ORF">CM83_9436</name>
</gene>
<evidence type="ECO:0000259" key="1">
    <source>
        <dbReference type="PROSITE" id="PS50878"/>
    </source>
</evidence>
<feature type="non-terminal residue" evidence="2">
    <location>
        <position position="1"/>
    </location>
</feature>
<name>A0A0A9WTL2_LYGHE</name>
<reference evidence="2" key="2">
    <citation type="submission" date="2014-07" db="EMBL/GenBank/DDBJ databases">
        <authorList>
            <person name="Hull J."/>
        </authorList>
    </citation>
    <scope>NUCLEOTIDE SEQUENCE</scope>
</reference>
<protein>
    <recommendedName>
        <fullName evidence="1">Reverse transcriptase domain-containing protein</fullName>
    </recommendedName>
</protein>
<feature type="non-terminal residue" evidence="2">
    <location>
        <position position="268"/>
    </location>
</feature>
<evidence type="ECO:0000313" key="2">
    <source>
        <dbReference type="EMBL" id="JAG09843.1"/>
    </source>
</evidence>
<organism evidence="2">
    <name type="scientific">Lygus hesperus</name>
    <name type="common">Western plant bug</name>
    <dbReference type="NCBI Taxonomy" id="30085"/>
    <lineage>
        <taxon>Eukaryota</taxon>
        <taxon>Metazoa</taxon>
        <taxon>Ecdysozoa</taxon>
        <taxon>Arthropoda</taxon>
        <taxon>Hexapoda</taxon>
        <taxon>Insecta</taxon>
        <taxon>Pterygota</taxon>
        <taxon>Neoptera</taxon>
        <taxon>Paraneoptera</taxon>
        <taxon>Hemiptera</taxon>
        <taxon>Heteroptera</taxon>
        <taxon>Panheteroptera</taxon>
        <taxon>Cimicomorpha</taxon>
        <taxon>Miridae</taxon>
        <taxon>Mirini</taxon>
        <taxon>Lygus</taxon>
    </lineage>
</organism>
<dbReference type="InterPro" id="IPR000477">
    <property type="entry name" value="RT_dom"/>
</dbReference>
<dbReference type="AlphaFoldDB" id="A0A0A9WTL2"/>
<dbReference type="Pfam" id="PF00078">
    <property type="entry name" value="RVT_1"/>
    <property type="match status" value="1"/>
</dbReference>
<proteinExistence type="predicted"/>
<reference evidence="2" key="1">
    <citation type="journal article" date="2014" name="PLoS ONE">
        <title>Transcriptome-Based Identification of ABC Transporters in the Western Tarnished Plant Bug Lygus hesperus.</title>
        <authorList>
            <person name="Hull J.J."/>
            <person name="Chaney K."/>
            <person name="Geib S.M."/>
            <person name="Fabrick J.A."/>
            <person name="Brent C.S."/>
            <person name="Walsh D."/>
            <person name="Lavine L.C."/>
        </authorList>
    </citation>
    <scope>NUCLEOTIDE SEQUENCE</scope>
</reference>
<dbReference type="PANTHER" id="PTHR19446">
    <property type="entry name" value="REVERSE TRANSCRIPTASES"/>
    <property type="match status" value="1"/>
</dbReference>
<accession>A0A0A9WTL2</accession>